<evidence type="ECO:0000313" key="3">
    <source>
        <dbReference type="Proteomes" id="UP001323405"/>
    </source>
</evidence>
<name>A0ABR0GBI3_9PEZI</name>
<dbReference type="Proteomes" id="UP001323405">
    <property type="component" value="Unassembled WGS sequence"/>
</dbReference>
<evidence type="ECO:0000313" key="2">
    <source>
        <dbReference type="EMBL" id="KAK4653017.1"/>
    </source>
</evidence>
<dbReference type="GeneID" id="87903617"/>
<evidence type="ECO:0000256" key="1">
    <source>
        <dbReference type="SAM" id="Phobius"/>
    </source>
</evidence>
<keyword evidence="1" id="KW-0472">Membrane</keyword>
<sequence>MILESPESARRRRDQWRTRHFQYPAMIGGYIVQLAAFHQLHCLRRHPTTFARMSLNTPTKVVAEVVHKCRSFSKIQQWAWNRRLMHKVDKDTVVKDDPLGWRTYTYTP</sequence>
<gene>
    <name evidence="2" type="ORF">QC762_0079250</name>
</gene>
<organism evidence="2 3">
    <name type="scientific">Podospora pseudocomata</name>
    <dbReference type="NCBI Taxonomy" id="2093779"/>
    <lineage>
        <taxon>Eukaryota</taxon>
        <taxon>Fungi</taxon>
        <taxon>Dikarya</taxon>
        <taxon>Ascomycota</taxon>
        <taxon>Pezizomycotina</taxon>
        <taxon>Sordariomycetes</taxon>
        <taxon>Sordariomycetidae</taxon>
        <taxon>Sordariales</taxon>
        <taxon>Podosporaceae</taxon>
        <taxon>Podospora</taxon>
    </lineage>
</organism>
<reference evidence="2 3" key="1">
    <citation type="journal article" date="2023" name="bioRxiv">
        <title>High-quality genome assemblies of four members of thePodospora anserinaspecies complex.</title>
        <authorList>
            <person name="Ament-Velasquez S.L."/>
            <person name="Vogan A.A."/>
            <person name="Wallerman O."/>
            <person name="Hartmann F."/>
            <person name="Gautier V."/>
            <person name="Silar P."/>
            <person name="Giraud T."/>
            <person name="Johannesson H."/>
        </authorList>
    </citation>
    <scope>NUCLEOTIDE SEQUENCE [LARGE SCALE GENOMIC DNA]</scope>
    <source>
        <strain evidence="2 3">CBS 415.72m</strain>
    </source>
</reference>
<protein>
    <submittedName>
        <fullName evidence="2">Uncharacterized protein</fullName>
    </submittedName>
</protein>
<comment type="caution">
    <text evidence="2">The sequence shown here is derived from an EMBL/GenBank/DDBJ whole genome shotgun (WGS) entry which is preliminary data.</text>
</comment>
<keyword evidence="1" id="KW-0812">Transmembrane</keyword>
<dbReference type="RefSeq" id="XP_062741992.1">
    <property type="nucleotide sequence ID" value="XM_062883890.1"/>
</dbReference>
<feature type="transmembrane region" description="Helical" evidence="1">
    <location>
        <begin position="21"/>
        <end position="40"/>
    </location>
</feature>
<keyword evidence="3" id="KW-1185">Reference proteome</keyword>
<dbReference type="EMBL" id="JAFFHA010000007">
    <property type="protein sequence ID" value="KAK4653017.1"/>
    <property type="molecule type" value="Genomic_DNA"/>
</dbReference>
<keyword evidence="1" id="KW-1133">Transmembrane helix</keyword>
<accession>A0ABR0GBI3</accession>
<proteinExistence type="predicted"/>